<reference evidence="1 2" key="1">
    <citation type="submission" date="2019-10" db="EMBL/GenBank/DDBJ databases">
        <title>Assembly and Annotation for the nematode Trichostrongylus colubriformis.</title>
        <authorList>
            <person name="Martin J."/>
        </authorList>
    </citation>
    <scope>NUCLEOTIDE SEQUENCE [LARGE SCALE GENOMIC DNA]</scope>
    <source>
        <strain evidence="1">G859</strain>
        <tissue evidence="1">Whole worm</tissue>
    </source>
</reference>
<sequence>MFDDSALVRLVVSDHAIRRNIRLPLCAITHRGISRAAQAFYKRCCDVMAELTAEMHAPKWEVSVSFPSSILIDRTLIEVPEEMRGQFTIWSFFPQYSDSFTVEVRVGGMNLKIIVESPQDHFST</sequence>
<dbReference type="EMBL" id="WIXE01019823">
    <property type="protein sequence ID" value="KAK5969724.1"/>
    <property type="molecule type" value="Genomic_DNA"/>
</dbReference>
<evidence type="ECO:0000313" key="1">
    <source>
        <dbReference type="EMBL" id="KAK5969724.1"/>
    </source>
</evidence>
<comment type="caution">
    <text evidence="1">The sequence shown here is derived from an EMBL/GenBank/DDBJ whole genome shotgun (WGS) entry which is preliminary data.</text>
</comment>
<name>A0AAN8IYW1_TRICO</name>
<organism evidence="1 2">
    <name type="scientific">Trichostrongylus colubriformis</name>
    <name type="common">Black scour worm</name>
    <dbReference type="NCBI Taxonomy" id="6319"/>
    <lineage>
        <taxon>Eukaryota</taxon>
        <taxon>Metazoa</taxon>
        <taxon>Ecdysozoa</taxon>
        <taxon>Nematoda</taxon>
        <taxon>Chromadorea</taxon>
        <taxon>Rhabditida</taxon>
        <taxon>Rhabditina</taxon>
        <taxon>Rhabditomorpha</taxon>
        <taxon>Strongyloidea</taxon>
        <taxon>Trichostrongylidae</taxon>
        <taxon>Trichostrongylus</taxon>
    </lineage>
</organism>
<keyword evidence="2" id="KW-1185">Reference proteome</keyword>
<evidence type="ECO:0000313" key="2">
    <source>
        <dbReference type="Proteomes" id="UP001331761"/>
    </source>
</evidence>
<accession>A0AAN8IYW1</accession>
<proteinExistence type="predicted"/>
<dbReference type="Proteomes" id="UP001331761">
    <property type="component" value="Unassembled WGS sequence"/>
</dbReference>
<protein>
    <submittedName>
        <fullName evidence="1">Uncharacterized protein</fullName>
    </submittedName>
</protein>
<gene>
    <name evidence="1" type="ORF">GCK32_010908</name>
</gene>
<dbReference type="AlphaFoldDB" id="A0AAN8IYW1"/>